<keyword evidence="6" id="KW-1185">Reference proteome</keyword>
<evidence type="ECO:0000313" key="6">
    <source>
        <dbReference type="Proteomes" id="UP000192775"/>
    </source>
</evidence>
<evidence type="ECO:0000256" key="1">
    <source>
        <dbReference type="ARBA" id="ARBA00004196"/>
    </source>
</evidence>
<dbReference type="SUPFAM" id="SSF53822">
    <property type="entry name" value="Periplasmic binding protein-like I"/>
    <property type="match status" value="1"/>
</dbReference>
<comment type="similarity">
    <text evidence="2">Belongs to the bacterial solute-binding protein 2 family.</text>
</comment>
<dbReference type="STRING" id="1619308.B5808_01930"/>
<accession>A0A1X9LG61</accession>
<sequence>MVSGTSGTVVCRIPSQGGLVTRFRALTAGAAALAVLTALTACGTTGGTGGSTAAADQDISVDVSTDLSGKRICFGFSGSETEFWAAGIKSISDSLSAANATVIEHNSNEDPNRQLEQVRDCITQGVDGIIVIPEDGSSANTIIKEANDADIPIGIFNRPPATEDGAAIISVADNRDVAAQTVQYLADEATKLGRPVQPLIMVGNLSDQNAVERRNGFYEIVDANPDLFLTPIEVQTNWDAATGQANLQAAMQANPNVDVLFTSSDFLFPQIQAVLEPLGKWKAVGEEGHVIMGGLDGDNRACGLIETGYVDATGVQDLFSEASALLDALGTAIQDGDSKPDQTIVDPGFALTAANFGDRSEDMWGCVITPPAS</sequence>
<dbReference type="PANTHER" id="PTHR46847">
    <property type="entry name" value="D-ALLOSE-BINDING PERIPLASMIC PROTEIN-RELATED"/>
    <property type="match status" value="1"/>
</dbReference>
<dbReference type="EMBL" id="CP020715">
    <property type="protein sequence ID" value="ARJ04117.1"/>
    <property type="molecule type" value="Genomic_DNA"/>
</dbReference>
<dbReference type="GO" id="GO:0030246">
    <property type="term" value="F:carbohydrate binding"/>
    <property type="evidence" value="ECO:0007669"/>
    <property type="project" value="UniProtKB-ARBA"/>
</dbReference>
<dbReference type="InterPro" id="IPR025997">
    <property type="entry name" value="SBP_2_dom"/>
</dbReference>
<gene>
    <name evidence="5" type="ORF">B5808_01930</name>
</gene>
<dbReference type="PANTHER" id="PTHR46847:SF1">
    <property type="entry name" value="D-ALLOSE-BINDING PERIPLASMIC PROTEIN-RELATED"/>
    <property type="match status" value="1"/>
</dbReference>
<dbReference type="Proteomes" id="UP000192775">
    <property type="component" value="Chromosome"/>
</dbReference>
<dbReference type="KEGG" id="cphy:B5808_01930"/>
<feature type="domain" description="Periplasmic binding protein" evidence="4">
    <location>
        <begin position="78"/>
        <end position="334"/>
    </location>
</feature>
<reference evidence="5 6" key="1">
    <citation type="submission" date="2017-04" db="EMBL/GenBank/DDBJ databases">
        <authorList>
            <person name="Afonso C.L."/>
            <person name="Miller P.J."/>
            <person name="Scott M.A."/>
            <person name="Spackman E."/>
            <person name="Goraichik I."/>
            <person name="Dimitrov K.M."/>
            <person name="Suarez D.L."/>
            <person name="Swayne D.E."/>
        </authorList>
    </citation>
    <scope>NUCLEOTIDE SEQUENCE [LARGE SCALE GENOMIC DNA]</scope>
    <source>
        <strain evidence="6">XA(T)</strain>
    </source>
</reference>
<dbReference type="Pfam" id="PF13407">
    <property type="entry name" value="Peripla_BP_4"/>
    <property type="match status" value="1"/>
</dbReference>
<dbReference type="Gene3D" id="3.40.50.2300">
    <property type="match status" value="2"/>
</dbReference>
<comment type="subcellular location">
    <subcellularLocation>
        <location evidence="1">Cell envelope</location>
    </subcellularLocation>
</comment>
<name>A0A1X9LG61_9MICO</name>
<evidence type="ECO:0000256" key="2">
    <source>
        <dbReference type="ARBA" id="ARBA00007639"/>
    </source>
</evidence>
<evidence type="ECO:0000256" key="3">
    <source>
        <dbReference type="ARBA" id="ARBA00022729"/>
    </source>
</evidence>
<evidence type="ECO:0000313" key="5">
    <source>
        <dbReference type="EMBL" id="ARJ04117.1"/>
    </source>
</evidence>
<keyword evidence="3" id="KW-0732">Signal</keyword>
<dbReference type="InterPro" id="IPR028082">
    <property type="entry name" value="Peripla_BP_I"/>
</dbReference>
<evidence type="ECO:0000259" key="4">
    <source>
        <dbReference type="Pfam" id="PF13407"/>
    </source>
</evidence>
<dbReference type="AlphaFoldDB" id="A0A1X9LG61"/>
<protein>
    <recommendedName>
        <fullName evidence="4">Periplasmic binding protein domain-containing protein</fullName>
    </recommendedName>
</protein>
<dbReference type="CDD" id="cd01536">
    <property type="entry name" value="PBP1_ABC_sugar_binding-like"/>
    <property type="match status" value="1"/>
</dbReference>
<dbReference type="GO" id="GO:0030313">
    <property type="term" value="C:cell envelope"/>
    <property type="evidence" value="ECO:0007669"/>
    <property type="project" value="UniProtKB-SubCell"/>
</dbReference>
<organism evidence="5 6">
    <name type="scientific">Cnuibacter physcomitrellae</name>
    <dbReference type="NCBI Taxonomy" id="1619308"/>
    <lineage>
        <taxon>Bacteria</taxon>
        <taxon>Bacillati</taxon>
        <taxon>Actinomycetota</taxon>
        <taxon>Actinomycetes</taxon>
        <taxon>Micrococcales</taxon>
        <taxon>Microbacteriaceae</taxon>
        <taxon>Cnuibacter</taxon>
    </lineage>
</organism>
<proteinExistence type="inferred from homology"/>